<comment type="caution">
    <text evidence="14">The sequence shown here is derived from an EMBL/GenBank/DDBJ whole genome shotgun (WGS) entry which is preliminary data.</text>
</comment>
<dbReference type="Pfam" id="PF01288">
    <property type="entry name" value="HPPK"/>
    <property type="match status" value="1"/>
</dbReference>
<dbReference type="EMBL" id="BSNL01000001">
    <property type="protein sequence ID" value="GLQ25331.1"/>
    <property type="molecule type" value="Genomic_DNA"/>
</dbReference>
<feature type="domain" description="7,8-dihydro-6-hydroxymethylpterin-pyrophosphokinase" evidence="13">
    <location>
        <begin position="24"/>
        <end position="173"/>
    </location>
</feature>
<organism evidence="14 15">
    <name type="scientific">Sulfitobacter pacificus</name>
    <dbReference type="NCBI Taxonomy" id="1499314"/>
    <lineage>
        <taxon>Bacteria</taxon>
        <taxon>Pseudomonadati</taxon>
        <taxon>Pseudomonadota</taxon>
        <taxon>Alphaproteobacteria</taxon>
        <taxon>Rhodobacterales</taxon>
        <taxon>Roseobacteraceae</taxon>
        <taxon>Sulfitobacter</taxon>
    </lineage>
</organism>
<evidence type="ECO:0000313" key="14">
    <source>
        <dbReference type="EMBL" id="GLQ25331.1"/>
    </source>
</evidence>
<evidence type="ECO:0000256" key="4">
    <source>
        <dbReference type="ARBA" id="ARBA00016218"/>
    </source>
</evidence>
<dbReference type="InterPro" id="IPR035907">
    <property type="entry name" value="Hppk_sf"/>
</dbReference>
<proteinExistence type="inferred from homology"/>
<comment type="similarity">
    <text evidence="2">Belongs to the HPPK family.</text>
</comment>
<evidence type="ECO:0000259" key="13">
    <source>
        <dbReference type="Pfam" id="PF01288"/>
    </source>
</evidence>
<dbReference type="Gene3D" id="3.30.70.560">
    <property type="entry name" value="7,8-Dihydro-6-hydroxymethylpterin-pyrophosphokinase HPPK"/>
    <property type="match status" value="1"/>
</dbReference>
<dbReference type="NCBIfam" id="TIGR01498">
    <property type="entry name" value="folK"/>
    <property type="match status" value="1"/>
</dbReference>
<name>A0ABQ5VCS7_9RHOB</name>
<dbReference type="CDD" id="cd00483">
    <property type="entry name" value="HPPK"/>
    <property type="match status" value="1"/>
</dbReference>
<dbReference type="InterPro" id="IPR000550">
    <property type="entry name" value="Hppk"/>
</dbReference>
<dbReference type="PANTHER" id="PTHR43071">
    <property type="entry name" value="2-AMINO-4-HYDROXY-6-HYDROXYMETHYLDIHYDROPTERIDINE PYROPHOSPHOKINASE"/>
    <property type="match status" value="1"/>
</dbReference>
<comment type="function">
    <text evidence="10">Catalyzes the transfer of pyrophosphate from adenosine triphosphate (ATP) to 6-hydroxymethyl-7,8-dihydropterin, an enzymatic step in folate biosynthesis pathway.</text>
</comment>
<evidence type="ECO:0000256" key="3">
    <source>
        <dbReference type="ARBA" id="ARBA00013253"/>
    </source>
</evidence>
<evidence type="ECO:0000256" key="5">
    <source>
        <dbReference type="ARBA" id="ARBA00022679"/>
    </source>
</evidence>
<evidence type="ECO:0000256" key="7">
    <source>
        <dbReference type="ARBA" id="ARBA00022777"/>
    </source>
</evidence>
<comment type="pathway">
    <text evidence="1">Cofactor biosynthesis; tetrahydrofolate biosynthesis; 2-amino-4-hydroxy-6-hydroxymethyl-7,8-dihydropteridine diphosphate from 7,8-dihydroneopterin triphosphate: step 4/4.</text>
</comment>
<dbReference type="Proteomes" id="UP001161388">
    <property type="component" value="Unassembled WGS sequence"/>
</dbReference>
<dbReference type="PANTHER" id="PTHR43071:SF1">
    <property type="entry name" value="2-AMINO-4-HYDROXY-6-HYDROXYMETHYLDIHYDROPTERIDINE PYROPHOSPHOKINASE"/>
    <property type="match status" value="1"/>
</dbReference>
<evidence type="ECO:0000256" key="11">
    <source>
        <dbReference type="ARBA" id="ARBA00029766"/>
    </source>
</evidence>
<evidence type="ECO:0000256" key="6">
    <source>
        <dbReference type="ARBA" id="ARBA00022741"/>
    </source>
</evidence>
<sequence>MPQAQDHGEKSGSSLISHPCMLLALGANLTSNVGAPEITLRAALNLLKLNGATIRAKSALYSTPAFPAGNGPDYVNAAARISAPWDAAQALAVLHDIEAEFGRTRETRWGQRTLDLDLIAFGDQVLPDRQTFKEWRDLPADAQRTTVPQELILPHPRLQDRAFVLVPLADVAPDWVHPVLKLSVTEMRDALDPADLAAVRVLSEDVQNNGL</sequence>
<dbReference type="EC" id="2.7.6.3" evidence="3"/>
<evidence type="ECO:0000256" key="2">
    <source>
        <dbReference type="ARBA" id="ARBA00005810"/>
    </source>
</evidence>
<keyword evidence="7" id="KW-0418">Kinase</keyword>
<dbReference type="RefSeq" id="WP_284369557.1">
    <property type="nucleotide sequence ID" value="NZ_BSNL01000001.1"/>
</dbReference>
<keyword evidence="5" id="KW-0808">Transferase</keyword>
<evidence type="ECO:0000256" key="8">
    <source>
        <dbReference type="ARBA" id="ARBA00022840"/>
    </source>
</evidence>
<gene>
    <name evidence="14" type="ORF">GCM10007927_01340</name>
</gene>
<dbReference type="SUPFAM" id="SSF55083">
    <property type="entry name" value="6-hydroxymethyl-7,8-dihydropterin pyrophosphokinase, HPPK"/>
    <property type="match status" value="1"/>
</dbReference>
<evidence type="ECO:0000256" key="10">
    <source>
        <dbReference type="ARBA" id="ARBA00029409"/>
    </source>
</evidence>
<keyword evidence="8" id="KW-0067">ATP-binding</keyword>
<evidence type="ECO:0000256" key="1">
    <source>
        <dbReference type="ARBA" id="ARBA00005051"/>
    </source>
</evidence>
<evidence type="ECO:0000256" key="9">
    <source>
        <dbReference type="ARBA" id="ARBA00022909"/>
    </source>
</evidence>
<keyword evidence="9" id="KW-0289">Folate biosynthesis</keyword>
<accession>A0ABQ5VCS7</accession>
<reference evidence="14" key="2">
    <citation type="submission" date="2023-01" db="EMBL/GenBank/DDBJ databases">
        <title>Draft genome sequence of Sulfitobacter pacificus strain NBRC 109915.</title>
        <authorList>
            <person name="Sun Q."/>
            <person name="Mori K."/>
        </authorList>
    </citation>
    <scope>NUCLEOTIDE SEQUENCE</scope>
    <source>
        <strain evidence="14">NBRC 109915</strain>
    </source>
</reference>
<keyword evidence="15" id="KW-1185">Reference proteome</keyword>
<evidence type="ECO:0000313" key="15">
    <source>
        <dbReference type="Proteomes" id="UP001161388"/>
    </source>
</evidence>
<keyword evidence="6" id="KW-0547">Nucleotide-binding</keyword>
<protein>
    <recommendedName>
        <fullName evidence="4">2-amino-4-hydroxy-6-hydroxymethyldihydropteridine pyrophosphokinase</fullName>
        <ecNumber evidence="3">2.7.6.3</ecNumber>
    </recommendedName>
    <alternativeName>
        <fullName evidence="11">6-hydroxymethyl-7,8-dihydropterin pyrophosphokinase</fullName>
    </alternativeName>
    <alternativeName>
        <fullName evidence="12">7,8-dihydro-6-hydroxymethylpterin-pyrophosphokinase</fullName>
    </alternativeName>
</protein>
<reference evidence="14" key="1">
    <citation type="journal article" date="2014" name="Int. J. Syst. Evol. Microbiol.">
        <title>Complete genome of a new Firmicutes species belonging to the dominant human colonic microbiota ('Ruminococcus bicirculans') reveals two chromosomes and a selective capacity to utilize plant glucans.</title>
        <authorList>
            <consortium name="NISC Comparative Sequencing Program"/>
            <person name="Wegmann U."/>
            <person name="Louis P."/>
            <person name="Goesmann A."/>
            <person name="Henrissat B."/>
            <person name="Duncan S.H."/>
            <person name="Flint H.J."/>
        </authorList>
    </citation>
    <scope>NUCLEOTIDE SEQUENCE</scope>
    <source>
        <strain evidence="14">NBRC 109915</strain>
    </source>
</reference>
<evidence type="ECO:0000256" key="12">
    <source>
        <dbReference type="ARBA" id="ARBA00033413"/>
    </source>
</evidence>